<gene>
    <name evidence="3" type="ORF">HT585_10690</name>
</gene>
<dbReference type="Pfam" id="PF10000">
    <property type="entry name" value="ACT_3"/>
    <property type="match status" value="1"/>
</dbReference>
<dbReference type="InterPro" id="IPR045865">
    <property type="entry name" value="ACT-like_dom_sf"/>
</dbReference>
<organism evidence="3 4">
    <name type="scientific">Ensifer oleiphilus</name>
    <dbReference type="NCBI Taxonomy" id="2742698"/>
    <lineage>
        <taxon>Bacteria</taxon>
        <taxon>Pseudomonadati</taxon>
        <taxon>Pseudomonadota</taxon>
        <taxon>Alphaproteobacteria</taxon>
        <taxon>Hyphomicrobiales</taxon>
        <taxon>Rhizobiaceae</taxon>
        <taxon>Sinorhizobium/Ensifer group</taxon>
        <taxon>Ensifer</taxon>
    </lineage>
</organism>
<protein>
    <submittedName>
        <fullName evidence="3">ACT domain-containing protein</fullName>
    </submittedName>
</protein>
<evidence type="ECO:0000259" key="2">
    <source>
        <dbReference type="Pfam" id="PF13840"/>
    </source>
</evidence>
<feature type="domain" description="CASTOR ACT" evidence="2">
    <location>
        <begin position="74"/>
        <end position="128"/>
    </location>
</feature>
<keyword evidence="4" id="KW-1185">Reference proteome</keyword>
<dbReference type="Proteomes" id="UP000520198">
    <property type="component" value="Unassembled WGS sequence"/>
</dbReference>
<dbReference type="InterPro" id="IPR018717">
    <property type="entry name" value="DUF2241"/>
</dbReference>
<feature type="domain" description="DUF2241" evidence="1">
    <location>
        <begin position="2"/>
        <end position="68"/>
    </location>
</feature>
<dbReference type="EMBL" id="JABWDU010000002">
    <property type="protein sequence ID" value="NVD39324.1"/>
    <property type="molecule type" value="Genomic_DNA"/>
</dbReference>
<dbReference type="Gene3D" id="3.30.2130.10">
    <property type="entry name" value="VC0802-like"/>
    <property type="match status" value="1"/>
</dbReference>
<dbReference type="SUPFAM" id="SSF55021">
    <property type="entry name" value="ACT-like"/>
    <property type="match status" value="2"/>
</dbReference>
<dbReference type="InterPro" id="IPR027795">
    <property type="entry name" value="CASTOR_ACT_dom"/>
</dbReference>
<evidence type="ECO:0000259" key="1">
    <source>
        <dbReference type="Pfam" id="PF10000"/>
    </source>
</evidence>
<sequence>MAGETDLAKLLATMAPVLFPQTYVYCTVPHDEAQRYMTLEPLATYREDEGVTLILEQPAADAAGLSYGPLLRRITLNVHSALEAVGLTAAVATALTREGISANVVAAYYHDHIFVPEADAERALEALRALSPA</sequence>
<dbReference type="PANTHER" id="PTHR39199:SF1">
    <property type="entry name" value="BLR5128 PROTEIN"/>
    <property type="match status" value="1"/>
</dbReference>
<proteinExistence type="predicted"/>
<comment type="caution">
    <text evidence="3">The sequence shown here is derived from an EMBL/GenBank/DDBJ whole genome shotgun (WGS) entry which is preliminary data.</text>
</comment>
<dbReference type="PANTHER" id="PTHR39199">
    <property type="entry name" value="BLR5128 PROTEIN"/>
    <property type="match status" value="1"/>
</dbReference>
<evidence type="ECO:0000313" key="3">
    <source>
        <dbReference type="EMBL" id="NVD39324.1"/>
    </source>
</evidence>
<evidence type="ECO:0000313" key="4">
    <source>
        <dbReference type="Proteomes" id="UP000520198"/>
    </source>
</evidence>
<dbReference type="AlphaFoldDB" id="A0A7Y6Q5B3"/>
<dbReference type="RefSeq" id="WP_176352876.1">
    <property type="nucleotide sequence ID" value="NZ_JABWDU010000002.1"/>
</dbReference>
<reference evidence="3 4" key="1">
    <citation type="submission" date="2020-06" db="EMBL/GenBank/DDBJ databases">
        <authorList>
            <person name="Grouzdev D.S."/>
        </authorList>
    </citation>
    <scope>NUCLEOTIDE SEQUENCE [LARGE SCALE GENOMIC DNA]</scope>
    <source>
        <strain evidence="3 4">HO-A22</strain>
    </source>
</reference>
<accession>A0A7Y6Q5B3</accession>
<dbReference type="Pfam" id="PF13840">
    <property type="entry name" value="ACT_7"/>
    <property type="match status" value="1"/>
</dbReference>
<name>A0A7Y6Q5B3_9HYPH</name>